<evidence type="ECO:0000259" key="1">
    <source>
        <dbReference type="Pfam" id="PF15495"/>
    </source>
</evidence>
<feature type="domain" description="Minor fimbrium subunit Mfa1 C-terminal" evidence="1">
    <location>
        <begin position="498"/>
        <end position="577"/>
    </location>
</feature>
<proteinExistence type="predicted"/>
<dbReference type="InterPro" id="IPR047786">
    <property type="entry name" value="Mfa1_fim"/>
</dbReference>
<dbReference type="Proteomes" id="UP000070319">
    <property type="component" value="Unassembled WGS sequence"/>
</dbReference>
<dbReference type="Gene3D" id="1.10.20.150">
    <property type="match status" value="1"/>
</dbReference>
<reference evidence="2 3" key="1">
    <citation type="submission" date="2016-02" db="EMBL/GenBank/DDBJ databases">
        <authorList>
            <person name="Wen L."/>
            <person name="He K."/>
            <person name="Yang H."/>
        </authorList>
    </citation>
    <scope>NUCLEOTIDE SEQUENCE [LARGE SCALE GENOMIC DNA]</scope>
    <source>
        <strain evidence="2 3">KLE1704</strain>
    </source>
</reference>
<comment type="caution">
    <text evidence="2">The sequence shown here is derived from an EMBL/GenBank/DDBJ whole genome shotgun (WGS) entry which is preliminary data.</text>
</comment>
<protein>
    <recommendedName>
        <fullName evidence="1">Minor fimbrium subunit Mfa1 C-terminal domain-containing protein</fullName>
    </recommendedName>
</protein>
<evidence type="ECO:0000313" key="3">
    <source>
        <dbReference type="Proteomes" id="UP000070319"/>
    </source>
</evidence>
<dbReference type="PATRIC" id="fig|329854.7.peg.4889"/>
<dbReference type="AlphaFoldDB" id="A0A139KSR0"/>
<dbReference type="Gene3D" id="2.60.40.2580">
    <property type="match status" value="1"/>
</dbReference>
<dbReference type="InterPro" id="IPR029140">
    <property type="entry name" value="Mfa1_C"/>
</dbReference>
<accession>A0A139KSR0</accession>
<dbReference type="Gene3D" id="2.60.40.3690">
    <property type="match status" value="1"/>
</dbReference>
<dbReference type="EMBL" id="LTDF01000167">
    <property type="protein sequence ID" value="KXT42232.1"/>
    <property type="molecule type" value="Genomic_DNA"/>
</dbReference>
<dbReference type="NCBIfam" id="NF038041">
    <property type="entry name" value="fim_Mfa1_fam"/>
    <property type="match status" value="1"/>
</dbReference>
<dbReference type="Pfam" id="PF15495">
    <property type="entry name" value="Fimbrillin_C"/>
    <property type="match status" value="1"/>
</dbReference>
<evidence type="ECO:0000313" key="2">
    <source>
        <dbReference type="EMBL" id="KXT42232.1"/>
    </source>
</evidence>
<organism evidence="2">
    <name type="scientific">Bacteroides intestinalis</name>
    <dbReference type="NCBI Taxonomy" id="329854"/>
    <lineage>
        <taxon>Bacteria</taxon>
        <taxon>Pseudomonadati</taxon>
        <taxon>Bacteroidota</taxon>
        <taxon>Bacteroidia</taxon>
        <taxon>Bacteroidales</taxon>
        <taxon>Bacteroidaceae</taxon>
        <taxon>Bacteroides</taxon>
    </lineage>
</organism>
<sequence>MIKEEKKQTKYLLTFKTIGTMKMRKFFALVLTGALFAACSTDDMVEVDNGVITTGEKDAWVYLNIVTANGSMTRNLNGIQNGTDKESKVTDVMAIFFDGHVDDHGTNASAANPNVVNVGTMILGTPGQPSGAQGAAFEISKDAKSILVIVNPTAKFKAQINSKTKFAEINAAIAEDIADVAKDDNFMMTNAKGALEPSDADGVGETLKTYPTAGAAEGAPLTIKVDRVAAKIRVYNDVDVATNTLEVSDFGWVENATNKKYFPISQRIATWNEDPGNTGDGALGTFRAPYDQYKIGSYRVDPNYLAGKNSNAFTTAAYTDEYNAIADGGAITDATWSNGGNAGTWRGSATSAYCLENTQVAEKNSHAWTTHVIVKAKVYPKTIPSGPTTINSSDGDYTNDVTLNGTQDLIAYGSGIYTYTTYLNFVYEELVGYFMSPDESSYSTPFTDALNAFLAGNAVAITGTRGDSKAGAMVTADGLRTAFAGKTLAAGTVGTFKYYAVSTSYYKIMIKHDDTAAAMNALGEFGVVRNSVYDVRIGSISNLGYPEIPGPDETKDEEDKAWLSVKIDINPWTWYTQTEHL</sequence>
<name>A0A139KSR0_9BACE</name>
<dbReference type="GO" id="GO:0009418">
    <property type="term" value="C:pilus shaft"/>
    <property type="evidence" value="ECO:0007669"/>
    <property type="project" value="InterPro"/>
</dbReference>
<gene>
    <name evidence="2" type="ORF">HMPREF2531_04818</name>
</gene>